<feature type="domain" description="Histidine kinase" evidence="7">
    <location>
        <begin position="533"/>
        <end position="739"/>
    </location>
</feature>
<dbReference type="EC" id="2.7.13.3" evidence="2"/>
<dbReference type="Gene3D" id="3.30.450.20">
    <property type="entry name" value="PAS domain"/>
    <property type="match status" value="3"/>
</dbReference>
<dbReference type="CDD" id="cd00075">
    <property type="entry name" value="HATPase"/>
    <property type="match status" value="1"/>
</dbReference>
<dbReference type="InterPro" id="IPR052162">
    <property type="entry name" value="Sensor_kinase/Photoreceptor"/>
</dbReference>
<name>A0A1I6G0Z1_9EURY</name>
<evidence type="ECO:0000259" key="8">
    <source>
        <dbReference type="PROSITE" id="PS50110"/>
    </source>
</evidence>
<keyword evidence="5" id="KW-0418">Kinase</keyword>
<dbReference type="InterPro" id="IPR035965">
    <property type="entry name" value="PAS-like_dom_sf"/>
</dbReference>
<gene>
    <name evidence="10" type="ORF">SAMN04488124_0684</name>
</gene>
<dbReference type="InterPro" id="IPR005467">
    <property type="entry name" value="His_kinase_dom"/>
</dbReference>
<dbReference type="SUPFAM" id="SSF52172">
    <property type="entry name" value="CheY-like"/>
    <property type="match status" value="1"/>
</dbReference>
<dbReference type="InterPro" id="IPR011006">
    <property type="entry name" value="CheY-like_superfamily"/>
</dbReference>
<dbReference type="Pfam" id="PF08448">
    <property type="entry name" value="PAS_4"/>
    <property type="match status" value="1"/>
</dbReference>
<dbReference type="InterPro" id="IPR036890">
    <property type="entry name" value="HATPase_C_sf"/>
</dbReference>
<dbReference type="SMART" id="SM00387">
    <property type="entry name" value="HATPase_c"/>
    <property type="match status" value="1"/>
</dbReference>
<evidence type="ECO:0000259" key="9">
    <source>
        <dbReference type="PROSITE" id="PS50113"/>
    </source>
</evidence>
<keyword evidence="11" id="KW-1185">Reference proteome</keyword>
<keyword evidence="4" id="KW-0808">Transferase</keyword>
<dbReference type="SMART" id="SM00086">
    <property type="entry name" value="PAC"/>
    <property type="match status" value="2"/>
</dbReference>
<dbReference type="InterPro" id="IPR001610">
    <property type="entry name" value="PAC"/>
</dbReference>
<dbReference type="SMART" id="SM00388">
    <property type="entry name" value="HisKA"/>
    <property type="match status" value="1"/>
</dbReference>
<dbReference type="GO" id="GO:0000155">
    <property type="term" value="F:phosphorelay sensor kinase activity"/>
    <property type="evidence" value="ECO:0007669"/>
    <property type="project" value="InterPro"/>
</dbReference>
<dbReference type="PRINTS" id="PR00344">
    <property type="entry name" value="BCTRLSENSOR"/>
</dbReference>
<dbReference type="RefSeq" id="WP_089876736.1">
    <property type="nucleotide sequence ID" value="NZ_FOYS01000001.1"/>
</dbReference>
<dbReference type="InterPro" id="IPR001789">
    <property type="entry name" value="Sig_transdc_resp-reg_receiver"/>
</dbReference>
<dbReference type="PROSITE" id="PS50110">
    <property type="entry name" value="RESPONSE_REGULATORY"/>
    <property type="match status" value="1"/>
</dbReference>
<dbReference type="InterPro" id="IPR003661">
    <property type="entry name" value="HisK_dim/P_dom"/>
</dbReference>
<evidence type="ECO:0000313" key="11">
    <source>
        <dbReference type="Proteomes" id="UP000243250"/>
    </source>
</evidence>
<sequence>MDTAARVLFVEGDDPTAVSSDSFTAFTDGFDVTETASWSADERYDEYDCVVSNYALSEGDGVELVAAVRASSPTLPVVLYTAVGDETTARDALRAGAADYVDADTTATVETEAARLERRLDAVVTGAADAAVGESDGADDATGGDDGELVAFKRAVDAVDAGVVISEDGVHVYANDSAAAITGFDGVDELVGRPWTDLHAPEEAARIESESAEALERAGRWTDEVELTHSTLEGRPVHLTVTRLDASRTISIFQDVTERRRRERELRRTNELLERLLGSLPVGVLVEDESRTVLAANDRLCDLFGLDSSGDELHGRPYDQVAERLHERVSDATAFAEETERIVADGGLHEGTTVTTVCNETLVRSHTPLSLPEGRGSLWVYHDDTGHRRREAELERGRDALRRVQRIASIGGWELDATTNELRWTEETKRLHGVPESYEPTVEEALGFYVESDRERIRERVERCLETGEGFQERFRIETVNGNQQWVRAQGEAIRESGSVVALRGTFQDITEQVAREQQLETTTTQLETLNRILRHDIRNDMSVIVGWADILRDHVDEEGEEILDRILTNGRDTLELTDVARDAVETIAGDGTADVEPTALEAVLRREVTTRRETFPNATIELGPVPSVRVAANPLLGSVFRNLLNNAVSHHDGDSPTVRVSVEHDAETVSVRVADDGPGIPETQRETIFGKGEKGLNSHGTGIGLYLVGTLVDAYGGHVRVEDAADGATFVVELRRVD</sequence>
<evidence type="ECO:0000259" key="7">
    <source>
        <dbReference type="PROSITE" id="PS50109"/>
    </source>
</evidence>
<dbReference type="Pfam" id="PF08447">
    <property type="entry name" value="PAS_3"/>
    <property type="match status" value="1"/>
</dbReference>
<dbReference type="SUPFAM" id="SSF55785">
    <property type="entry name" value="PYP-like sensor domain (PAS domain)"/>
    <property type="match status" value="3"/>
</dbReference>
<dbReference type="SUPFAM" id="SSF55874">
    <property type="entry name" value="ATPase domain of HSP90 chaperone/DNA topoisomerase II/histidine kinase"/>
    <property type="match status" value="1"/>
</dbReference>
<proteinExistence type="predicted"/>
<comment type="catalytic activity">
    <reaction evidence="1">
        <text>ATP + protein L-histidine = ADP + protein N-phospho-L-histidine.</text>
        <dbReference type="EC" id="2.7.13.3"/>
    </reaction>
</comment>
<dbReference type="CDD" id="cd00082">
    <property type="entry name" value="HisKA"/>
    <property type="match status" value="1"/>
</dbReference>
<evidence type="ECO:0000256" key="5">
    <source>
        <dbReference type="ARBA" id="ARBA00022777"/>
    </source>
</evidence>
<dbReference type="EMBL" id="FOYS01000001">
    <property type="protein sequence ID" value="SFR35832.1"/>
    <property type="molecule type" value="Genomic_DNA"/>
</dbReference>
<dbReference type="InterPro" id="IPR004358">
    <property type="entry name" value="Sig_transdc_His_kin-like_C"/>
</dbReference>
<dbReference type="InterPro" id="IPR013656">
    <property type="entry name" value="PAS_4"/>
</dbReference>
<dbReference type="CDD" id="cd00130">
    <property type="entry name" value="PAS"/>
    <property type="match status" value="2"/>
</dbReference>
<evidence type="ECO:0000256" key="6">
    <source>
        <dbReference type="PROSITE-ProRule" id="PRU00169"/>
    </source>
</evidence>
<feature type="domain" description="PAC" evidence="9">
    <location>
        <begin position="471"/>
        <end position="522"/>
    </location>
</feature>
<dbReference type="PANTHER" id="PTHR43304:SF1">
    <property type="entry name" value="PAC DOMAIN-CONTAINING PROTEIN"/>
    <property type="match status" value="1"/>
</dbReference>
<protein>
    <recommendedName>
        <fullName evidence="2">histidine kinase</fullName>
        <ecNumber evidence="2">2.7.13.3</ecNumber>
    </recommendedName>
</protein>
<dbReference type="AlphaFoldDB" id="A0A1I6G0Z1"/>
<evidence type="ECO:0000256" key="2">
    <source>
        <dbReference type="ARBA" id="ARBA00012438"/>
    </source>
</evidence>
<dbReference type="Gene3D" id="2.10.70.100">
    <property type="match status" value="1"/>
</dbReference>
<dbReference type="STRING" id="555875.SAMN04488124_0684"/>
<dbReference type="Gene3D" id="3.30.565.10">
    <property type="entry name" value="Histidine kinase-like ATPase, C-terminal domain"/>
    <property type="match status" value="1"/>
</dbReference>
<organism evidence="10 11">
    <name type="scientific">Halogeometricum limi</name>
    <dbReference type="NCBI Taxonomy" id="555875"/>
    <lineage>
        <taxon>Archaea</taxon>
        <taxon>Methanobacteriati</taxon>
        <taxon>Methanobacteriota</taxon>
        <taxon>Stenosarchaea group</taxon>
        <taxon>Halobacteria</taxon>
        <taxon>Halobacteriales</taxon>
        <taxon>Haloferacaceae</taxon>
        <taxon>Halogeometricum</taxon>
    </lineage>
</organism>
<dbReference type="SMART" id="SM00448">
    <property type="entry name" value="REC"/>
    <property type="match status" value="1"/>
</dbReference>
<dbReference type="Gene3D" id="3.40.50.2300">
    <property type="match status" value="1"/>
</dbReference>
<dbReference type="PROSITE" id="PS50113">
    <property type="entry name" value="PAC"/>
    <property type="match status" value="1"/>
</dbReference>
<dbReference type="Proteomes" id="UP000243250">
    <property type="component" value="Unassembled WGS sequence"/>
</dbReference>
<reference evidence="11" key="1">
    <citation type="submission" date="2016-10" db="EMBL/GenBank/DDBJ databases">
        <authorList>
            <person name="Varghese N."/>
            <person name="Submissions S."/>
        </authorList>
    </citation>
    <scope>NUCLEOTIDE SEQUENCE [LARGE SCALE GENOMIC DNA]</scope>
    <source>
        <strain evidence="11">CGMCC 1.8711</strain>
    </source>
</reference>
<dbReference type="PANTHER" id="PTHR43304">
    <property type="entry name" value="PHYTOCHROME-LIKE PROTEIN CPH1"/>
    <property type="match status" value="1"/>
</dbReference>
<evidence type="ECO:0000256" key="4">
    <source>
        <dbReference type="ARBA" id="ARBA00022679"/>
    </source>
</evidence>
<dbReference type="InterPro" id="IPR013655">
    <property type="entry name" value="PAS_fold_3"/>
</dbReference>
<dbReference type="OrthoDB" id="3369at2157"/>
<dbReference type="NCBIfam" id="TIGR00229">
    <property type="entry name" value="sensory_box"/>
    <property type="match status" value="2"/>
</dbReference>
<accession>A0A1I6G0Z1</accession>
<dbReference type="CDD" id="cd00156">
    <property type="entry name" value="REC"/>
    <property type="match status" value="1"/>
</dbReference>
<dbReference type="Pfam" id="PF00512">
    <property type="entry name" value="HisKA"/>
    <property type="match status" value="1"/>
</dbReference>
<dbReference type="InterPro" id="IPR000700">
    <property type="entry name" value="PAS-assoc_C"/>
</dbReference>
<dbReference type="PROSITE" id="PS50109">
    <property type="entry name" value="HIS_KIN"/>
    <property type="match status" value="1"/>
</dbReference>
<dbReference type="Pfam" id="PF00072">
    <property type="entry name" value="Response_reg"/>
    <property type="match status" value="1"/>
</dbReference>
<dbReference type="Pfam" id="PF02518">
    <property type="entry name" value="HATPase_c"/>
    <property type="match status" value="1"/>
</dbReference>
<keyword evidence="3" id="KW-0597">Phosphoprotein</keyword>
<evidence type="ECO:0000313" key="10">
    <source>
        <dbReference type="EMBL" id="SFR35832.1"/>
    </source>
</evidence>
<evidence type="ECO:0000256" key="3">
    <source>
        <dbReference type="ARBA" id="ARBA00022553"/>
    </source>
</evidence>
<dbReference type="Pfam" id="PF13188">
    <property type="entry name" value="PAS_8"/>
    <property type="match status" value="1"/>
</dbReference>
<comment type="caution">
    <text evidence="6">Lacks conserved residue(s) required for the propagation of feature annotation.</text>
</comment>
<dbReference type="InterPro" id="IPR000014">
    <property type="entry name" value="PAS"/>
</dbReference>
<dbReference type="InterPro" id="IPR003594">
    <property type="entry name" value="HATPase_dom"/>
</dbReference>
<dbReference type="SMART" id="SM00091">
    <property type="entry name" value="PAS"/>
    <property type="match status" value="2"/>
</dbReference>
<evidence type="ECO:0000256" key="1">
    <source>
        <dbReference type="ARBA" id="ARBA00000085"/>
    </source>
</evidence>
<feature type="domain" description="Response regulatory" evidence="8">
    <location>
        <begin position="1"/>
        <end position="118"/>
    </location>
</feature>